<comment type="caution">
    <text evidence="3">The sequence shown here is derived from an EMBL/GenBank/DDBJ whole genome shotgun (WGS) entry which is preliminary data.</text>
</comment>
<evidence type="ECO:0000256" key="1">
    <source>
        <dbReference type="SAM" id="MobiDB-lite"/>
    </source>
</evidence>
<feature type="compositionally biased region" description="Polar residues" evidence="1">
    <location>
        <begin position="396"/>
        <end position="411"/>
    </location>
</feature>
<evidence type="ECO:0000313" key="4">
    <source>
        <dbReference type="Proteomes" id="UP000822476"/>
    </source>
</evidence>
<dbReference type="PANTHER" id="PTHR14523:SF1">
    <property type="entry name" value="HOMOLOGOUS RECOMBINATION OB-FOLD PROTEIN"/>
    <property type="match status" value="1"/>
</dbReference>
<organism evidence="3 4">
    <name type="scientific">Paragonimus skrjabini miyazakii</name>
    <dbReference type="NCBI Taxonomy" id="59628"/>
    <lineage>
        <taxon>Eukaryota</taxon>
        <taxon>Metazoa</taxon>
        <taxon>Spiralia</taxon>
        <taxon>Lophotrochozoa</taxon>
        <taxon>Platyhelminthes</taxon>
        <taxon>Trematoda</taxon>
        <taxon>Digenea</taxon>
        <taxon>Plagiorchiida</taxon>
        <taxon>Troglotremata</taxon>
        <taxon>Troglotrematidae</taxon>
        <taxon>Paragonimus</taxon>
    </lineage>
</organism>
<evidence type="ECO:0000259" key="2">
    <source>
        <dbReference type="Pfam" id="PF15072"/>
    </source>
</evidence>
<feature type="region of interest" description="Disordered" evidence="1">
    <location>
        <begin position="396"/>
        <end position="419"/>
    </location>
</feature>
<feature type="compositionally biased region" description="Polar residues" evidence="1">
    <location>
        <begin position="92"/>
        <end position="124"/>
    </location>
</feature>
<protein>
    <recommendedName>
        <fullName evidence="2">Homologous recombination OB-fold protein OB-fold domain-containing protein</fullName>
    </recommendedName>
</protein>
<dbReference type="OrthoDB" id="21443at2759"/>
<dbReference type="PANTHER" id="PTHR14523">
    <property type="entry name" value="UNCHARACTERIZED PROTEIN C17ORF53 HOMOLOG"/>
    <property type="match status" value="1"/>
</dbReference>
<dbReference type="GO" id="GO:0000725">
    <property type="term" value="P:recombinational repair"/>
    <property type="evidence" value="ECO:0007669"/>
    <property type="project" value="InterPro"/>
</dbReference>
<dbReference type="InterPro" id="IPR028045">
    <property type="entry name" value="HROB"/>
</dbReference>
<proteinExistence type="predicted"/>
<dbReference type="Proteomes" id="UP000822476">
    <property type="component" value="Unassembled WGS sequence"/>
</dbReference>
<dbReference type="AlphaFoldDB" id="A0A8S9YHF7"/>
<gene>
    <name evidence="3" type="ORF">EG68_08744</name>
</gene>
<sequence length="450" mass="49035">MNLFFERDFPDKEWDSAFKFTLPHEDSDGFISHGIGTGSPTNLTQSCSVKKPPLHIGSSPNRPRILKCQKRRRLPGPAGMLPQADGHMLPTKSRSTSTQRKKGSSTSAFHSAGFSSPQSLGSQTEESELLSRLRTDCGSSIWPLVEKYSITNVLQMITRGQLPRGKVPVMCGFLDDVELLPTDAKAVLKDSTGFVGCTVHRSVVKAYKGQLTTCALLLLRQVSLFSPTGKKFYVNLTLSNIVRVYTAEQTFPVLASSRSVSQHRASRSPPFTRSELHELECECLRTISPPAPVFSRSASPVSSRSKSPRMLNTQKRPNHVAEQPRTLPSKHLSNTSTPKPPFTRLDTSLSNSLDYRLHPQPTITGPAASTASLMSFTPMRPGLGSLVRSATLRSGLPSTRMTKSTGAPTDQKTADIPSDTAGLDVTANLLDDDMDELLSSLAEKSVNDLV</sequence>
<reference evidence="3" key="1">
    <citation type="submission" date="2019-07" db="EMBL/GenBank/DDBJ databases">
        <title>Annotation for the trematode Paragonimus miyazaki's.</title>
        <authorList>
            <person name="Choi Y.-J."/>
        </authorList>
    </citation>
    <scope>NUCLEOTIDE SEQUENCE</scope>
    <source>
        <strain evidence="3">Japan</strain>
    </source>
</reference>
<evidence type="ECO:0000313" key="3">
    <source>
        <dbReference type="EMBL" id="KAF7248937.1"/>
    </source>
</evidence>
<dbReference type="Pfam" id="PF15072">
    <property type="entry name" value="HROB"/>
    <property type="match status" value="1"/>
</dbReference>
<feature type="domain" description="Homologous recombination OB-fold protein OB-fold" evidence="2">
    <location>
        <begin position="166"/>
        <end position="248"/>
    </location>
</feature>
<keyword evidence="4" id="KW-1185">Reference proteome</keyword>
<accession>A0A8S9YHF7</accession>
<feature type="region of interest" description="Disordered" evidence="1">
    <location>
        <begin position="74"/>
        <end position="127"/>
    </location>
</feature>
<feature type="compositionally biased region" description="Low complexity" evidence="1">
    <location>
        <begin position="294"/>
        <end position="305"/>
    </location>
</feature>
<name>A0A8S9YHF7_9TREM</name>
<dbReference type="EMBL" id="JTDE01005540">
    <property type="protein sequence ID" value="KAF7248937.1"/>
    <property type="molecule type" value="Genomic_DNA"/>
</dbReference>
<feature type="region of interest" description="Disordered" evidence="1">
    <location>
        <begin position="294"/>
        <end position="347"/>
    </location>
</feature>
<dbReference type="InterPro" id="IPR058570">
    <property type="entry name" value="HROB_OB"/>
</dbReference>